<organism evidence="4 5">
    <name type="scientific">Hanseniaspora uvarum</name>
    <name type="common">Yeast</name>
    <name type="synonym">Kloeckera apiculata</name>
    <dbReference type="NCBI Taxonomy" id="29833"/>
    <lineage>
        <taxon>Eukaryota</taxon>
        <taxon>Fungi</taxon>
        <taxon>Dikarya</taxon>
        <taxon>Ascomycota</taxon>
        <taxon>Saccharomycotina</taxon>
        <taxon>Saccharomycetes</taxon>
        <taxon>Saccharomycodales</taxon>
        <taxon>Saccharomycodaceae</taxon>
        <taxon>Hanseniaspora</taxon>
    </lineage>
</organism>
<evidence type="ECO:0000313" key="5">
    <source>
        <dbReference type="Proteomes" id="UP000095358"/>
    </source>
</evidence>
<dbReference type="InterPro" id="IPR035979">
    <property type="entry name" value="RBD_domain_sf"/>
</dbReference>
<dbReference type="InterPro" id="IPR000504">
    <property type="entry name" value="RRM_dom"/>
</dbReference>
<proteinExistence type="predicted"/>
<dbReference type="OrthoDB" id="434258at2759"/>
<dbReference type="PROSITE" id="PS50102">
    <property type="entry name" value="RRM"/>
    <property type="match status" value="1"/>
</dbReference>
<evidence type="ECO:0000259" key="3">
    <source>
        <dbReference type="PROSITE" id="PS50102"/>
    </source>
</evidence>
<sequence length="512" mass="57279">MSSGKIFENDLVGETDELKKSESTNKPQQNPDFIPTAVVIKNIPFAVKKEQMIQYIDSLQLPMPYAFNYHFDNGVFRGLAFANFNNLKDTNLIIQHLNGKIMNGRKLRVEYKKIQQNADGTAMSRTASNMSLSSMVSSISYMNNVNNNHQYSSNNINDDAQSYHSATAAVNSTNQYSNNAVDAASLVRYHAPMVQKETMLQSSQPPLDFNDGEVLEIYTQLVLFKDRQSLYSEISWQQQYLTPQHKKIINSLCSFLNLYEISDPVYLSVRRQNQQSNIESQSVNSPLQGYANVNIATKQVPLSTGGSMYLQSNNGSVHSHQQHNLYQNTVHDDSGYLIKPPQGLFPSRNITPAAQNLGYLQQNNTPGPYMSNMNHEKDPQVITTSQAGNYNNMNLTNPLLRSSQTGSSSLIRPQLSNVPSSNSFLLQQNQQAQQQLQPQTTSGSIQSVNSLHSINSSVTQGMIGLSLQNQQQQQQQRYKQHPLLQRTQHQQGNATGGSNGSGYNQHDVKFSL</sequence>
<gene>
    <name evidence="4" type="ORF">AWRI3580_g2497</name>
</gene>
<feature type="region of interest" description="Disordered" evidence="2">
    <location>
        <begin position="390"/>
        <end position="446"/>
    </location>
</feature>
<dbReference type="Gene3D" id="3.30.70.330">
    <property type="match status" value="1"/>
</dbReference>
<reference evidence="5" key="1">
    <citation type="journal article" date="2016" name="Genome Announc.">
        <title>Genome sequences of three species of Hanseniaspora isolated from spontaneous wine fermentations.</title>
        <authorList>
            <person name="Sternes P.R."/>
            <person name="Lee D."/>
            <person name="Kutyna D.R."/>
            <person name="Borneman A.R."/>
        </authorList>
    </citation>
    <scope>NUCLEOTIDE SEQUENCE [LARGE SCALE GENOMIC DNA]</scope>
    <source>
        <strain evidence="5">AWRI3580</strain>
    </source>
</reference>
<feature type="region of interest" description="Disordered" evidence="2">
    <location>
        <begin position="467"/>
        <end position="512"/>
    </location>
</feature>
<dbReference type="Proteomes" id="UP000095358">
    <property type="component" value="Unassembled WGS sequence"/>
</dbReference>
<evidence type="ECO:0000256" key="2">
    <source>
        <dbReference type="SAM" id="MobiDB-lite"/>
    </source>
</evidence>
<dbReference type="AlphaFoldDB" id="A0A1E5RJ03"/>
<dbReference type="InterPro" id="IPR012677">
    <property type="entry name" value="Nucleotide-bd_a/b_plait_sf"/>
</dbReference>
<keyword evidence="5" id="KW-1185">Reference proteome</keyword>
<name>A0A1E5RJ03_HANUV</name>
<dbReference type="VEuPathDB" id="FungiDB:AWRI3580_g2497"/>
<feature type="domain" description="RRM" evidence="3">
    <location>
        <begin position="36"/>
        <end position="114"/>
    </location>
</feature>
<dbReference type="SUPFAM" id="SSF54928">
    <property type="entry name" value="RNA-binding domain, RBD"/>
    <property type="match status" value="1"/>
</dbReference>
<keyword evidence="1" id="KW-0694">RNA-binding</keyword>
<dbReference type="EMBL" id="LPNN01000005">
    <property type="protein sequence ID" value="OEJ86867.1"/>
    <property type="molecule type" value="Genomic_DNA"/>
</dbReference>
<protein>
    <submittedName>
        <fullName evidence="4">RNA-binding protein PIN4</fullName>
    </submittedName>
</protein>
<dbReference type="GO" id="GO:0003723">
    <property type="term" value="F:RNA binding"/>
    <property type="evidence" value="ECO:0007669"/>
    <property type="project" value="UniProtKB-UniRule"/>
</dbReference>
<comment type="caution">
    <text evidence="4">The sequence shown here is derived from an EMBL/GenBank/DDBJ whole genome shotgun (WGS) entry which is preliminary data.</text>
</comment>
<feature type="compositionally biased region" description="Polar residues" evidence="2">
    <location>
        <begin position="390"/>
        <end position="424"/>
    </location>
</feature>
<feature type="compositionally biased region" description="Low complexity" evidence="2">
    <location>
        <begin position="425"/>
        <end position="439"/>
    </location>
</feature>
<feature type="compositionally biased region" description="Low complexity" evidence="2">
    <location>
        <begin position="467"/>
        <end position="485"/>
    </location>
</feature>
<evidence type="ECO:0000256" key="1">
    <source>
        <dbReference type="PROSITE-ProRule" id="PRU00176"/>
    </source>
</evidence>
<dbReference type="SMART" id="SM00360">
    <property type="entry name" value="RRM"/>
    <property type="match status" value="1"/>
</dbReference>
<accession>A0A1E5RJ03</accession>
<dbReference type="STRING" id="29833.A0A1E5RJ03"/>
<evidence type="ECO:0000313" key="4">
    <source>
        <dbReference type="EMBL" id="OEJ86867.1"/>
    </source>
</evidence>